<dbReference type="RefSeq" id="WP_061836611.1">
    <property type="nucleotide sequence ID" value="NZ_LUKE01000006.1"/>
</dbReference>
<proteinExistence type="predicted"/>
<evidence type="ECO:0000313" key="2">
    <source>
        <dbReference type="Proteomes" id="UP000075320"/>
    </source>
</evidence>
<comment type="caution">
    <text evidence="1">The sequence shown here is derived from an EMBL/GenBank/DDBJ whole genome shotgun (WGS) entry which is preliminary data.</text>
</comment>
<sequence length="208" mass="23808">MQITGNPSSRSLRSWDQNELKLLSLWKYAKEDSSQFSDENLSDEDLLDLVKSEIRKNHKFTLFCVIPFITTELMALKRTSAKLGISEDLARYFSSRLLRSGLWTVEDGRVVTKFQFLDLGDISVKEYLSMTVSIIAQLSDDKPGTYETVSLATTRPLARTFIGKVNQALRELTEKSEKEAARNVLFSWTHTGVINLEVKNEKKEEDYI</sequence>
<reference evidence="1 2" key="1">
    <citation type="submission" date="2016-03" db="EMBL/GenBank/DDBJ databases">
        <authorList>
            <person name="Ploux O."/>
        </authorList>
    </citation>
    <scope>NUCLEOTIDE SEQUENCE [LARGE SCALE GENOMIC DNA]</scope>
    <source>
        <strain evidence="1 2">R0</strain>
    </source>
</reference>
<protein>
    <submittedName>
        <fullName evidence="1">Uncharacterized protein</fullName>
    </submittedName>
</protein>
<dbReference type="AlphaFoldDB" id="A0A150WES5"/>
<name>A0A150WES5_BDEBC</name>
<dbReference type="EMBL" id="LUKE01000006">
    <property type="protein sequence ID" value="KYG61529.1"/>
    <property type="molecule type" value="Genomic_DNA"/>
</dbReference>
<organism evidence="1 2">
    <name type="scientific">Bdellovibrio bacteriovorus</name>
    <dbReference type="NCBI Taxonomy" id="959"/>
    <lineage>
        <taxon>Bacteria</taxon>
        <taxon>Pseudomonadati</taxon>
        <taxon>Bdellovibrionota</taxon>
        <taxon>Bdellovibrionia</taxon>
        <taxon>Bdellovibrionales</taxon>
        <taxon>Pseudobdellovibrionaceae</taxon>
        <taxon>Bdellovibrio</taxon>
    </lineage>
</organism>
<gene>
    <name evidence="1" type="ORF">AZI86_17635</name>
</gene>
<accession>A0A150WES5</accession>
<dbReference type="Proteomes" id="UP000075320">
    <property type="component" value="Unassembled WGS sequence"/>
</dbReference>
<evidence type="ECO:0000313" key="1">
    <source>
        <dbReference type="EMBL" id="KYG61529.1"/>
    </source>
</evidence>
<keyword evidence="2" id="KW-1185">Reference proteome</keyword>